<protein>
    <recommendedName>
        <fullName evidence="4">Tail fiber domain-containing protein</fullName>
    </recommendedName>
</protein>
<dbReference type="AlphaFoldDB" id="A0A1J0WE01"/>
<dbReference type="OrthoDB" id="4463518at2"/>
<dbReference type="Proteomes" id="UP000181897">
    <property type="component" value="Chromosome"/>
</dbReference>
<accession>A0A1J0WE01</accession>
<evidence type="ECO:0000256" key="1">
    <source>
        <dbReference type="SAM" id="SignalP"/>
    </source>
</evidence>
<feature type="signal peptide" evidence="1">
    <location>
        <begin position="1"/>
        <end position="24"/>
    </location>
</feature>
<evidence type="ECO:0008006" key="4">
    <source>
        <dbReference type="Google" id="ProtNLM"/>
    </source>
</evidence>
<gene>
    <name evidence="2" type="ORF">BOO69_03290</name>
</gene>
<feature type="chain" id="PRO_5012565821" description="Tail fiber domain-containing protein" evidence="1">
    <location>
        <begin position="25"/>
        <end position="396"/>
    </location>
</feature>
<dbReference type="KEGG" id="suam:BOO69_03290"/>
<reference evidence="2 3" key="1">
    <citation type="submission" date="2016-11" db="EMBL/GenBank/DDBJ databases">
        <title>Complete genome sequence of Sulfitobacter sp. AM1-D1, a toxic bacteria associated with marine dinoflagellate Alexandrium minutum in East China Sea.</title>
        <authorList>
            <person name="Yang Q."/>
            <person name="Zhang X."/>
            <person name="Tian X."/>
        </authorList>
    </citation>
    <scope>NUCLEOTIDE SEQUENCE [LARGE SCALE GENOMIC DNA]</scope>
    <source>
        <strain evidence="2 3">AM1-D1</strain>
    </source>
</reference>
<name>A0A1J0WE01_9RHOB</name>
<dbReference type="EMBL" id="CP018076">
    <property type="protein sequence ID" value="APE42549.1"/>
    <property type="molecule type" value="Genomic_DNA"/>
</dbReference>
<proteinExistence type="predicted"/>
<dbReference type="RefSeq" id="WP_071970282.1">
    <property type="nucleotide sequence ID" value="NZ_CP018076.1"/>
</dbReference>
<evidence type="ECO:0000313" key="3">
    <source>
        <dbReference type="Proteomes" id="UP000181897"/>
    </source>
</evidence>
<sequence>MTRFQISVFFSTALGLLAPLSAQAEVLSNSSPTIRSFLCVGGPCLDAETRDDNQLRLKNSTVRLDFEDTSSPGQSTNDDWRILINDGAGGFDNYFAIEHSNSGSVPFRVDANAQTNSLRLQPNGNLGLGTAFPQQDIHIIGRDYAGIRFEETVAPNYTWDLRASNTGFSLYDLQDRTTPFEIRAGAPNGAFFVSSEGKVGIGRRIPSEVLDVATDAPDTDALIHVYAFGEGSDAGLLLGQSGDVGSTWEIRNKQGSGRLNIGLKNGNTPLKIDNRAADNLLKIGRDGRRNEVVVTGTLVVNNTDMNVPDYVFEPGYDLPTLAEVDAFIADNGHLPGVPSAADVAETGLDMSRMQMAQLEKIEELTLHTISQDREITAQRAEIAELRAMVEKLMADR</sequence>
<dbReference type="STRING" id="1917485.BOO69_03290"/>
<evidence type="ECO:0000313" key="2">
    <source>
        <dbReference type="EMBL" id="APE42549.1"/>
    </source>
</evidence>
<keyword evidence="3" id="KW-1185">Reference proteome</keyword>
<organism evidence="2 3">
    <name type="scientific">Sulfitobacter alexandrii</name>
    <dbReference type="NCBI Taxonomy" id="1917485"/>
    <lineage>
        <taxon>Bacteria</taxon>
        <taxon>Pseudomonadati</taxon>
        <taxon>Pseudomonadota</taxon>
        <taxon>Alphaproteobacteria</taxon>
        <taxon>Rhodobacterales</taxon>
        <taxon>Roseobacteraceae</taxon>
        <taxon>Sulfitobacter</taxon>
    </lineage>
</organism>
<keyword evidence="1" id="KW-0732">Signal</keyword>